<dbReference type="Gene3D" id="1.10.20.10">
    <property type="entry name" value="Histone, subunit A"/>
    <property type="match status" value="1"/>
</dbReference>
<dbReference type="GO" id="GO:0051123">
    <property type="term" value="P:RNA polymerase II preinitiation complex assembly"/>
    <property type="evidence" value="ECO:0007669"/>
    <property type="project" value="TreeGrafter"/>
</dbReference>
<evidence type="ECO:0000256" key="4">
    <source>
        <dbReference type="ARBA" id="ARBA00023163"/>
    </source>
</evidence>
<dbReference type="PANTHER" id="PTHR10221">
    <property type="entry name" value="TRANSCRIPTION INITIATION FACTOR TFIID SUBUNIT 6"/>
    <property type="match status" value="1"/>
</dbReference>
<feature type="domain" description="TATA box binding protein associated factor (TAF) histone-like fold" evidence="9">
    <location>
        <begin position="28"/>
        <end position="91"/>
    </location>
</feature>
<evidence type="ECO:0000313" key="10">
    <source>
        <dbReference type="EMBL" id="CAJ2506542.1"/>
    </source>
</evidence>
<dbReference type="GO" id="GO:0005669">
    <property type="term" value="C:transcription factor TFIID complex"/>
    <property type="evidence" value="ECO:0007669"/>
    <property type="project" value="InterPro"/>
</dbReference>
<dbReference type="CDD" id="cd08050">
    <property type="entry name" value="TAF6C"/>
    <property type="match status" value="1"/>
</dbReference>
<evidence type="ECO:0000256" key="3">
    <source>
        <dbReference type="ARBA" id="ARBA00023015"/>
    </source>
</evidence>
<dbReference type="AlphaFoldDB" id="A0AAI8YJ18"/>
<comment type="caution">
    <text evidence="10">The sequence shown here is derived from an EMBL/GenBank/DDBJ whole genome shotgun (WGS) entry which is preliminary data.</text>
</comment>
<accession>A0AAI8YJ18</accession>
<dbReference type="SMART" id="SM00803">
    <property type="entry name" value="TAF"/>
    <property type="match status" value="1"/>
</dbReference>
<dbReference type="EMBL" id="CAUWAG010000008">
    <property type="protein sequence ID" value="CAJ2506542.1"/>
    <property type="molecule type" value="Genomic_DNA"/>
</dbReference>
<keyword evidence="3" id="KW-0805">Transcription regulation</keyword>
<name>A0AAI8YJ18_9PEZI</name>
<evidence type="ECO:0000256" key="7">
    <source>
        <dbReference type="ARBA" id="ARBA00093655"/>
    </source>
</evidence>
<dbReference type="GO" id="GO:0000124">
    <property type="term" value="C:SAGA complex"/>
    <property type="evidence" value="ECO:0007669"/>
    <property type="project" value="InterPro"/>
</dbReference>
<dbReference type="InterPro" id="IPR004823">
    <property type="entry name" value="TAF_TATA-bd_Histone-like_dom"/>
</dbReference>
<evidence type="ECO:0000256" key="1">
    <source>
        <dbReference type="ARBA" id="ARBA00004123"/>
    </source>
</evidence>
<keyword evidence="5" id="KW-0539">Nucleus</keyword>
<gene>
    <name evidence="10" type="ORF">KHLLAP_LOCUS7010</name>
</gene>
<dbReference type="Proteomes" id="UP001295740">
    <property type="component" value="Unassembled WGS sequence"/>
</dbReference>
<evidence type="ECO:0000256" key="5">
    <source>
        <dbReference type="ARBA" id="ARBA00023242"/>
    </source>
</evidence>
<reference evidence="10" key="1">
    <citation type="submission" date="2023-10" db="EMBL/GenBank/DDBJ databases">
        <authorList>
            <person name="Hackl T."/>
        </authorList>
    </citation>
    <scope>NUCLEOTIDE SEQUENCE</scope>
</reference>
<dbReference type="Pfam" id="PF02969">
    <property type="entry name" value="TAF"/>
    <property type="match status" value="1"/>
</dbReference>
<keyword evidence="4" id="KW-0804">Transcription</keyword>
<dbReference type="GO" id="GO:0006325">
    <property type="term" value="P:chromatin organization"/>
    <property type="evidence" value="ECO:0007669"/>
    <property type="project" value="UniProtKB-ARBA"/>
</dbReference>
<dbReference type="InterPro" id="IPR037796">
    <property type="entry name" value="TAF6"/>
</dbReference>
<evidence type="ECO:0000256" key="6">
    <source>
        <dbReference type="ARBA" id="ARBA00076308"/>
    </source>
</evidence>
<dbReference type="InterPro" id="IPR046344">
    <property type="entry name" value="TAF6_C_sf"/>
</dbReference>
<dbReference type="GO" id="GO:0046982">
    <property type="term" value="F:protein heterodimerization activity"/>
    <property type="evidence" value="ECO:0007669"/>
    <property type="project" value="InterPro"/>
</dbReference>
<dbReference type="SUPFAM" id="SSF47113">
    <property type="entry name" value="Histone-fold"/>
    <property type="match status" value="1"/>
</dbReference>
<feature type="region of interest" description="Disordered" evidence="8">
    <location>
        <begin position="1"/>
        <end position="26"/>
    </location>
</feature>
<dbReference type="GO" id="GO:0016251">
    <property type="term" value="F:RNA polymerase II general transcription initiation factor activity"/>
    <property type="evidence" value="ECO:0007669"/>
    <property type="project" value="InterPro"/>
</dbReference>
<organism evidence="10 11">
    <name type="scientific">Anthostomella pinea</name>
    <dbReference type="NCBI Taxonomy" id="933095"/>
    <lineage>
        <taxon>Eukaryota</taxon>
        <taxon>Fungi</taxon>
        <taxon>Dikarya</taxon>
        <taxon>Ascomycota</taxon>
        <taxon>Pezizomycotina</taxon>
        <taxon>Sordariomycetes</taxon>
        <taxon>Xylariomycetidae</taxon>
        <taxon>Xylariales</taxon>
        <taxon>Xylariaceae</taxon>
        <taxon>Anthostomella</taxon>
    </lineage>
</organism>
<dbReference type="InterPro" id="IPR009072">
    <property type="entry name" value="Histone-fold"/>
</dbReference>
<dbReference type="InterPro" id="IPR016024">
    <property type="entry name" value="ARM-type_fold"/>
</dbReference>
<protein>
    <recommendedName>
        <fullName evidence="6">TBP-associated factor 6</fullName>
    </recommendedName>
    <alternativeName>
        <fullName evidence="7">Transcription initiation factor TFIID subunit 6</fullName>
    </alternativeName>
</protein>
<dbReference type="Pfam" id="PF07571">
    <property type="entry name" value="TAF6_C"/>
    <property type="match status" value="1"/>
</dbReference>
<dbReference type="GO" id="GO:0046695">
    <property type="term" value="C:SLIK (SAGA-like) complex"/>
    <property type="evidence" value="ECO:0007669"/>
    <property type="project" value="InterPro"/>
</dbReference>
<proteinExistence type="inferred from homology"/>
<evidence type="ECO:0000313" key="11">
    <source>
        <dbReference type="Proteomes" id="UP001295740"/>
    </source>
</evidence>
<comment type="subcellular location">
    <subcellularLocation>
        <location evidence="1">Nucleus</location>
    </subcellularLocation>
</comment>
<keyword evidence="11" id="KW-1185">Reference proteome</keyword>
<evidence type="ECO:0000259" key="9">
    <source>
        <dbReference type="SMART" id="SM00803"/>
    </source>
</evidence>
<dbReference type="CDD" id="cd22931">
    <property type="entry name" value="HFD_TAF6"/>
    <property type="match status" value="1"/>
</dbReference>
<comment type="similarity">
    <text evidence="2">Belongs to the TAF6 family.</text>
</comment>
<dbReference type="InterPro" id="IPR011442">
    <property type="entry name" value="TAF6_C"/>
</dbReference>
<evidence type="ECO:0000256" key="8">
    <source>
        <dbReference type="SAM" id="MobiDB-lite"/>
    </source>
</evidence>
<evidence type="ECO:0000256" key="2">
    <source>
        <dbReference type="ARBA" id="ARBA00007688"/>
    </source>
</evidence>
<dbReference type="FunFam" id="1.10.20.10:FF:000033">
    <property type="entry name" value="Transcription initiation factor TFIID complex subunit"/>
    <property type="match status" value="1"/>
</dbReference>
<sequence length="482" mass="52816">MAANRDARGSVQDVSSKGPANEREQRLLWNPENVKDVAESVGISTLGEDALRTLSQDVEYRIGQVLVEALRFMRLCRRTTMTTQDVSQALRVLDVEPLYGYDSTRSLRYGEASLGPGQPLFYIDDEEVDFEKVINGPLPKVPRDINFTAHWLAVEGVQPTIPQNPTTAESRSQDLLPKGPGANPTLAALAGHDNASFRPAVKHIISKELTLYFEKVQAALLDDNPDPEVQRLRDAALESVSSDPGLHQLVPYFVNFISNQVTHHLDDIFVLRQMMELTNALIMNEHIYLDPYAGALCAPVLTCLLGRKLGSEIGGDAVKDQYQLREYAATLIGQIARKYSSSNKLLRPKLTRSCLKTFLNLSMSPQVWYGAVSGILAAGGPEAIKVLVLPNLKDFEAGVLSPLREKGEASRTDFEMLVGGIMKAVRSLAESDFPMMNGINGGTSERETAAIKAFVGDIIGERVGALADHNLNQAVLDAQNFS</sequence>
<dbReference type="Gene3D" id="1.25.40.770">
    <property type="entry name" value="TAF6, C-terminal HEAT repeat domain"/>
    <property type="match status" value="1"/>
</dbReference>
<dbReference type="PANTHER" id="PTHR10221:SF9">
    <property type="entry name" value="TRANSCRIPTION INITIATION FACTOR TFIID SUBUNIT 6"/>
    <property type="match status" value="1"/>
</dbReference>
<dbReference type="SUPFAM" id="SSF48371">
    <property type="entry name" value="ARM repeat"/>
    <property type="match status" value="1"/>
</dbReference>
<dbReference type="GO" id="GO:0003713">
    <property type="term" value="F:transcription coactivator activity"/>
    <property type="evidence" value="ECO:0007669"/>
    <property type="project" value="TreeGrafter"/>
</dbReference>